<evidence type="ECO:0000313" key="2">
    <source>
        <dbReference type="Proteomes" id="UP001556367"/>
    </source>
</evidence>
<protein>
    <recommendedName>
        <fullName evidence="3">Transposase</fullName>
    </recommendedName>
</protein>
<organism evidence="1 2">
    <name type="scientific">Hohenbuehelia grisea</name>
    <dbReference type="NCBI Taxonomy" id="104357"/>
    <lineage>
        <taxon>Eukaryota</taxon>
        <taxon>Fungi</taxon>
        <taxon>Dikarya</taxon>
        <taxon>Basidiomycota</taxon>
        <taxon>Agaricomycotina</taxon>
        <taxon>Agaricomycetes</taxon>
        <taxon>Agaricomycetidae</taxon>
        <taxon>Agaricales</taxon>
        <taxon>Pleurotineae</taxon>
        <taxon>Pleurotaceae</taxon>
        <taxon>Hohenbuehelia</taxon>
    </lineage>
</organism>
<dbReference type="InterPro" id="IPR010921">
    <property type="entry name" value="Trp_repressor/repl_initiator"/>
</dbReference>
<evidence type="ECO:0000313" key="1">
    <source>
        <dbReference type="EMBL" id="KAL0955392.1"/>
    </source>
</evidence>
<accession>A0ABR3JI78</accession>
<name>A0ABR3JI78_9AGAR</name>
<proteinExistence type="predicted"/>
<dbReference type="Proteomes" id="UP001556367">
    <property type="component" value="Unassembled WGS sequence"/>
</dbReference>
<reference evidence="2" key="1">
    <citation type="submission" date="2024-06" db="EMBL/GenBank/DDBJ databases">
        <title>Multi-omics analyses provide insights into the biosynthesis of the anticancer antibiotic pleurotin in Hohenbuehelia grisea.</title>
        <authorList>
            <person name="Weaver J.A."/>
            <person name="Alberti F."/>
        </authorList>
    </citation>
    <scope>NUCLEOTIDE SEQUENCE [LARGE SCALE GENOMIC DNA]</scope>
    <source>
        <strain evidence="2">T-177</strain>
    </source>
</reference>
<evidence type="ECO:0008006" key="3">
    <source>
        <dbReference type="Google" id="ProtNLM"/>
    </source>
</evidence>
<keyword evidence="2" id="KW-1185">Reference proteome</keyword>
<comment type="caution">
    <text evidence="1">The sequence shown here is derived from an EMBL/GenBank/DDBJ whole genome shotgun (WGS) entry which is preliminary data.</text>
</comment>
<gene>
    <name evidence="1" type="ORF">HGRIS_001639</name>
</gene>
<dbReference type="SUPFAM" id="SSF48295">
    <property type="entry name" value="TrpR-like"/>
    <property type="match status" value="1"/>
</dbReference>
<sequence>MSRDFVTSADKAMISCTFWTTYKPHELSISPINNEAHSQLLSIDITSALLNTNLSQAKIALKLGCSEATVSRVARQVVPDKENLVGGRPKKLTATDERAIISQINSGKAENAVQVTKT</sequence>
<dbReference type="EMBL" id="JASNQZ010000006">
    <property type="protein sequence ID" value="KAL0955392.1"/>
    <property type="molecule type" value="Genomic_DNA"/>
</dbReference>